<evidence type="ECO:0000256" key="1">
    <source>
        <dbReference type="SAM" id="Phobius"/>
    </source>
</evidence>
<feature type="transmembrane region" description="Helical" evidence="1">
    <location>
        <begin position="270"/>
        <end position="290"/>
    </location>
</feature>
<accession>A0A9X1TY71</accession>
<dbReference type="RefSeq" id="WP_235067320.1">
    <property type="nucleotide sequence ID" value="NZ_JAKFGM010000002.1"/>
</dbReference>
<name>A0A9X1TY71_9SPHN</name>
<sequence length="339" mass="37941">MRDADWVMPAIVLLLLQYFSAIFISQLTGFAGRPQTFSYMIMALVLSSIGGLAILLHRLWRMWREGEEGPIERLRADTDPAAVVTYFLGFQLVALQIAALTWLKEMLPWAIPYWADPPLAAFDRAVLGTDAWRIIPDRFIHLLDVLYTTWAPVKFFALMLALVLPASRLKAQAMMAYFLTVGLIGVSGQYLLSSGGPIFYDRLVNTREFGALALRTRELAPIAHTASEYLWHSYLGRDTSIGNGISAMPSIHVATTTWASMIISRFWRKAAVAIWTFWVIIFAGSIALGWHYLSDGIVGAGGAVLCWKLAPRLLLRSSRLNFRRLQKLGNHSENVSPLP</sequence>
<keyword evidence="1" id="KW-1133">Transmembrane helix</keyword>
<comment type="caution">
    <text evidence="3">The sequence shown here is derived from an EMBL/GenBank/DDBJ whole genome shotgun (WGS) entry which is preliminary data.</text>
</comment>
<keyword evidence="1" id="KW-0472">Membrane</keyword>
<feature type="transmembrane region" description="Helical" evidence="1">
    <location>
        <begin position="37"/>
        <end position="60"/>
    </location>
</feature>
<feature type="transmembrane region" description="Helical" evidence="1">
    <location>
        <begin position="145"/>
        <end position="167"/>
    </location>
</feature>
<dbReference type="AlphaFoldDB" id="A0A9X1TY71"/>
<evidence type="ECO:0000313" key="3">
    <source>
        <dbReference type="EMBL" id="MCF2514823.1"/>
    </source>
</evidence>
<dbReference type="EMBL" id="JAKFGM010000002">
    <property type="protein sequence ID" value="MCF2514823.1"/>
    <property type="molecule type" value="Genomic_DNA"/>
</dbReference>
<feature type="transmembrane region" description="Helical" evidence="1">
    <location>
        <begin position="6"/>
        <end position="25"/>
    </location>
</feature>
<feature type="transmembrane region" description="Helical" evidence="1">
    <location>
        <begin position="173"/>
        <end position="192"/>
    </location>
</feature>
<gene>
    <name evidence="3" type="ORF">LVY65_07070</name>
</gene>
<keyword evidence="1" id="KW-0812">Transmembrane</keyword>
<proteinExistence type="predicted"/>
<dbReference type="GO" id="GO:0016020">
    <property type="term" value="C:membrane"/>
    <property type="evidence" value="ECO:0007669"/>
    <property type="project" value="UniProtKB-SubCell"/>
</dbReference>
<dbReference type="Proteomes" id="UP001139410">
    <property type="component" value="Unassembled WGS sequence"/>
</dbReference>
<keyword evidence="4" id="KW-1185">Reference proteome</keyword>
<evidence type="ECO:0000313" key="4">
    <source>
        <dbReference type="Proteomes" id="UP001139410"/>
    </source>
</evidence>
<reference evidence="3" key="1">
    <citation type="submission" date="2022-01" db="EMBL/GenBank/DDBJ databases">
        <authorList>
            <person name="Jo J.-H."/>
            <person name="Im W.-T."/>
        </authorList>
    </citation>
    <scope>NUCLEOTIDE SEQUENCE</scope>
    <source>
        <strain evidence="3">G124</strain>
    </source>
</reference>
<feature type="transmembrane region" description="Helical" evidence="1">
    <location>
        <begin position="296"/>
        <end position="315"/>
    </location>
</feature>
<evidence type="ECO:0000259" key="2">
    <source>
        <dbReference type="Pfam" id="PF14378"/>
    </source>
</evidence>
<dbReference type="InterPro" id="IPR026841">
    <property type="entry name" value="Aur1/Ipt1"/>
</dbReference>
<feature type="transmembrane region" description="Helical" evidence="1">
    <location>
        <begin position="80"/>
        <end position="103"/>
    </location>
</feature>
<organism evidence="3 4">
    <name type="scientific">Sphingomonas cremea</name>
    <dbReference type="NCBI Taxonomy" id="2904799"/>
    <lineage>
        <taxon>Bacteria</taxon>
        <taxon>Pseudomonadati</taxon>
        <taxon>Pseudomonadota</taxon>
        <taxon>Alphaproteobacteria</taxon>
        <taxon>Sphingomonadales</taxon>
        <taxon>Sphingomonadaceae</taxon>
        <taxon>Sphingomonas</taxon>
    </lineage>
</organism>
<dbReference type="Pfam" id="PF14378">
    <property type="entry name" value="PAP2_3"/>
    <property type="match status" value="1"/>
</dbReference>
<protein>
    <submittedName>
        <fullName evidence="3">Phosphatase PAP2 family protein</fullName>
    </submittedName>
</protein>
<feature type="domain" description="Inositolphosphotransferase Aur1/Ipt1" evidence="2">
    <location>
        <begin position="139"/>
        <end position="306"/>
    </location>
</feature>